<dbReference type="GO" id="GO:0016787">
    <property type="term" value="F:hydrolase activity"/>
    <property type="evidence" value="ECO:0007669"/>
    <property type="project" value="UniProtKB-KW"/>
</dbReference>
<dbReference type="Gene3D" id="1.20.120.1080">
    <property type="match status" value="1"/>
</dbReference>
<dbReference type="Pfam" id="PF21010">
    <property type="entry name" value="HA2_C"/>
    <property type="match status" value="1"/>
</dbReference>
<dbReference type="PROSITE" id="PS51194">
    <property type="entry name" value="HELICASE_CTER"/>
    <property type="match status" value="1"/>
</dbReference>
<dbReference type="FunFam" id="1.20.120.1080:FF:000002">
    <property type="entry name" value="Putative ATP-dependent RNA helicase DHX36"/>
    <property type="match status" value="1"/>
</dbReference>
<dbReference type="Proteomes" id="UP001295444">
    <property type="component" value="Chromosome 04"/>
</dbReference>
<dbReference type="PANTHER" id="PTHR18934:SF264">
    <property type="entry name" value="ATP-DEPENDENT RNA HELICASE DHX29"/>
    <property type="match status" value="1"/>
</dbReference>
<evidence type="ECO:0000256" key="2">
    <source>
        <dbReference type="ARBA" id="ARBA00022741"/>
    </source>
</evidence>
<sequence>MRSRLCSECPRPDKFTETPFDIDPDIDPLILTFMERIDHNPRKGIERGLKETQCNLLDTTGPLARILYLANEAFLKADSFTADMIVLATNIAETGITIPDVVFVIDAGRTKENRYHESSQMSSLVETFISKASALQRQGRAGRVRPGFCFRLYTEERFGSFLAYSVPEILRVPLEELCLHIMKCDLGSPEDFLSKALDPPQLQVISNAMNLLRKIGACELTLPKLTPLGQHLAALPVNVKIGKMLIFGAIFGCLDTVAILAATMTEKSPFITPIGRKDEADLAKSALAIANSDHLTIFRAYMGWKLSRGEGYNSEMSYCRKNFLNRKALLTIEV</sequence>
<feature type="domain" description="Helicase C-terminal" evidence="7">
    <location>
        <begin position="21"/>
        <end position="185"/>
    </location>
</feature>
<proteinExistence type="predicted"/>
<name>A0AAD1S4M8_PELCU</name>
<evidence type="ECO:0000256" key="1">
    <source>
        <dbReference type="ARBA" id="ARBA00012552"/>
    </source>
</evidence>
<evidence type="ECO:0000313" key="9">
    <source>
        <dbReference type="Proteomes" id="UP001295444"/>
    </source>
</evidence>
<dbReference type="Gene3D" id="3.40.50.300">
    <property type="entry name" value="P-loop containing nucleotide triphosphate hydrolases"/>
    <property type="match status" value="1"/>
</dbReference>
<accession>A0AAD1S4M8</accession>
<dbReference type="CDD" id="cd18791">
    <property type="entry name" value="SF2_C_RHA"/>
    <property type="match status" value="1"/>
</dbReference>
<dbReference type="GO" id="GO:0005524">
    <property type="term" value="F:ATP binding"/>
    <property type="evidence" value="ECO:0007669"/>
    <property type="project" value="UniProtKB-KW"/>
</dbReference>
<keyword evidence="3" id="KW-0378">Hydrolase</keyword>
<dbReference type="AlphaFoldDB" id="A0AAD1S4M8"/>
<organism evidence="8 9">
    <name type="scientific">Pelobates cultripes</name>
    <name type="common">Western spadefoot toad</name>
    <dbReference type="NCBI Taxonomy" id="61616"/>
    <lineage>
        <taxon>Eukaryota</taxon>
        <taxon>Metazoa</taxon>
        <taxon>Chordata</taxon>
        <taxon>Craniata</taxon>
        <taxon>Vertebrata</taxon>
        <taxon>Euteleostomi</taxon>
        <taxon>Amphibia</taxon>
        <taxon>Batrachia</taxon>
        <taxon>Anura</taxon>
        <taxon>Pelobatoidea</taxon>
        <taxon>Pelobatidae</taxon>
        <taxon>Pelobates</taxon>
    </lineage>
</organism>
<dbReference type="SUPFAM" id="SSF52540">
    <property type="entry name" value="P-loop containing nucleoside triphosphate hydrolases"/>
    <property type="match status" value="1"/>
</dbReference>
<comment type="catalytic activity">
    <reaction evidence="6">
        <text>ATP + H2O = ADP + phosphate + H(+)</text>
        <dbReference type="Rhea" id="RHEA:13065"/>
        <dbReference type="ChEBI" id="CHEBI:15377"/>
        <dbReference type="ChEBI" id="CHEBI:15378"/>
        <dbReference type="ChEBI" id="CHEBI:30616"/>
        <dbReference type="ChEBI" id="CHEBI:43474"/>
        <dbReference type="ChEBI" id="CHEBI:456216"/>
        <dbReference type="EC" id="3.6.4.13"/>
    </reaction>
</comment>
<dbReference type="Pfam" id="PF04408">
    <property type="entry name" value="WHD_HA2"/>
    <property type="match status" value="1"/>
</dbReference>
<evidence type="ECO:0000259" key="7">
    <source>
        <dbReference type="PROSITE" id="PS51194"/>
    </source>
</evidence>
<dbReference type="SMART" id="SM00490">
    <property type="entry name" value="HELICc"/>
    <property type="match status" value="1"/>
</dbReference>
<keyword evidence="4 8" id="KW-0347">Helicase</keyword>
<dbReference type="InterPro" id="IPR027417">
    <property type="entry name" value="P-loop_NTPase"/>
</dbReference>
<evidence type="ECO:0000256" key="6">
    <source>
        <dbReference type="ARBA" id="ARBA00047984"/>
    </source>
</evidence>
<dbReference type="GO" id="GO:0003724">
    <property type="term" value="F:RNA helicase activity"/>
    <property type="evidence" value="ECO:0007669"/>
    <property type="project" value="UniProtKB-EC"/>
</dbReference>
<gene>
    <name evidence="8" type="ORF">PECUL_23A017577</name>
</gene>
<evidence type="ECO:0000256" key="3">
    <source>
        <dbReference type="ARBA" id="ARBA00022801"/>
    </source>
</evidence>
<dbReference type="GO" id="GO:0003723">
    <property type="term" value="F:RNA binding"/>
    <property type="evidence" value="ECO:0007669"/>
    <property type="project" value="TreeGrafter"/>
</dbReference>
<dbReference type="InterPro" id="IPR001650">
    <property type="entry name" value="Helicase_C-like"/>
</dbReference>
<evidence type="ECO:0000256" key="4">
    <source>
        <dbReference type="ARBA" id="ARBA00022806"/>
    </source>
</evidence>
<dbReference type="SMART" id="SM00847">
    <property type="entry name" value="HA2"/>
    <property type="match status" value="1"/>
</dbReference>
<protein>
    <recommendedName>
        <fullName evidence="1">RNA helicase</fullName>
        <ecNumber evidence="1">3.6.4.13</ecNumber>
    </recommendedName>
</protein>
<keyword evidence="9" id="KW-1185">Reference proteome</keyword>
<dbReference type="InterPro" id="IPR007502">
    <property type="entry name" value="Helicase-assoc_dom"/>
</dbReference>
<evidence type="ECO:0000256" key="5">
    <source>
        <dbReference type="ARBA" id="ARBA00022840"/>
    </source>
</evidence>
<dbReference type="Pfam" id="PF00271">
    <property type="entry name" value="Helicase_C"/>
    <property type="match status" value="1"/>
</dbReference>
<keyword evidence="5" id="KW-0067">ATP-binding</keyword>
<dbReference type="EC" id="3.6.4.13" evidence="1"/>
<evidence type="ECO:0000313" key="8">
    <source>
        <dbReference type="EMBL" id="CAH2286068.1"/>
    </source>
</evidence>
<dbReference type="PANTHER" id="PTHR18934">
    <property type="entry name" value="ATP-DEPENDENT RNA HELICASE"/>
    <property type="match status" value="1"/>
</dbReference>
<reference evidence="8" key="1">
    <citation type="submission" date="2022-03" db="EMBL/GenBank/DDBJ databases">
        <authorList>
            <person name="Alioto T."/>
            <person name="Alioto T."/>
            <person name="Gomez Garrido J."/>
        </authorList>
    </citation>
    <scope>NUCLEOTIDE SEQUENCE</scope>
</reference>
<dbReference type="InterPro" id="IPR048333">
    <property type="entry name" value="HA2_WH"/>
</dbReference>
<dbReference type="EMBL" id="OW240915">
    <property type="protein sequence ID" value="CAH2286068.1"/>
    <property type="molecule type" value="Genomic_DNA"/>
</dbReference>
<keyword evidence="2" id="KW-0547">Nucleotide-binding</keyword>